<reference evidence="2 3" key="1">
    <citation type="submission" date="2016-07" db="EMBL/GenBank/DDBJ databases">
        <title>Disparate Historic Effective Population Sizes Predicted by Modern Levels of Genome Diversity for the Scaled Quail (Callipepla squamata) and the Northern Bobwhite (Colinus virginianus): Inferences from First and Second Generation Draft Genome Assemblies for Sympatric New World Quail.</title>
        <authorList>
            <person name="Oldeschulte D.L."/>
            <person name="Halley Y.A."/>
            <person name="Bhattarai E.K."/>
            <person name="Brashear W.A."/>
            <person name="Hill J."/>
            <person name="Metz R.P."/>
            <person name="Johnson C.D."/>
            <person name="Rollins D."/>
            <person name="Peterson M.J."/>
            <person name="Bickhart D.M."/>
            <person name="Decker J.E."/>
            <person name="Seabury C.M."/>
        </authorList>
    </citation>
    <scope>NUCLEOTIDE SEQUENCE [LARGE SCALE GENOMIC DNA]</scope>
    <source>
        <strain evidence="2 3">Texas</strain>
        <tissue evidence="2">Leg muscle</tissue>
    </source>
</reference>
<protein>
    <submittedName>
        <fullName evidence="2">Uncharacterized protein</fullName>
    </submittedName>
</protein>
<evidence type="ECO:0000313" key="2">
    <source>
        <dbReference type="EMBL" id="OXB54934.1"/>
    </source>
</evidence>
<feature type="region of interest" description="Disordered" evidence="1">
    <location>
        <begin position="72"/>
        <end position="100"/>
    </location>
</feature>
<sequence length="121" mass="13180">MCSCEVAARAQLFESAGSLKQVSSGRQAKAMYSCKAEHSHELSFPQGAIFSNGFAFWRGLWAGGDAGEGTESGFCAGLRGAEGEEENDEDEDEDDSDYEDALSQHDFEQELQDFSPHLNLC</sequence>
<dbReference type="OrthoDB" id="3183924at2759"/>
<dbReference type="AlphaFoldDB" id="A0A226MI15"/>
<evidence type="ECO:0000256" key="1">
    <source>
        <dbReference type="SAM" id="MobiDB-lite"/>
    </source>
</evidence>
<evidence type="ECO:0000313" key="3">
    <source>
        <dbReference type="Proteomes" id="UP000198323"/>
    </source>
</evidence>
<proteinExistence type="predicted"/>
<dbReference type="EMBL" id="MCFN01000830">
    <property type="protein sequence ID" value="OXB54934.1"/>
    <property type="molecule type" value="Genomic_DNA"/>
</dbReference>
<name>A0A226MI15_CALSU</name>
<accession>A0A226MI15</accession>
<gene>
    <name evidence="2" type="ORF">ASZ78_013261</name>
</gene>
<feature type="compositionally biased region" description="Acidic residues" evidence="1">
    <location>
        <begin position="83"/>
        <end position="100"/>
    </location>
</feature>
<organism evidence="2 3">
    <name type="scientific">Callipepla squamata</name>
    <name type="common">Scaled quail</name>
    <dbReference type="NCBI Taxonomy" id="9009"/>
    <lineage>
        <taxon>Eukaryota</taxon>
        <taxon>Metazoa</taxon>
        <taxon>Chordata</taxon>
        <taxon>Craniata</taxon>
        <taxon>Vertebrata</taxon>
        <taxon>Euteleostomi</taxon>
        <taxon>Archelosauria</taxon>
        <taxon>Archosauria</taxon>
        <taxon>Dinosauria</taxon>
        <taxon>Saurischia</taxon>
        <taxon>Theropoda</taxon>
        <taxon>Coelurosauria</taxon>
        <taxon>Aves</taxon>
        <taxon>Neognathae</taxon>
        <taxon>Galloanserae</taxon>
        <taxon>Galliformes</taxon>
        <taxon>Odontophoridae</taxon>
        <taxon>Callipepla</taxon>
    </lineage>
</organism>
<dbReference type="STRING" id="9009.A0A226MI15"/>
<comment type="caution">
    <text evidence="2">The sequence shown here is derived from an EMBL/GenBank/DDBJ whole genome shotgun (WGS) entry which is preliminary data.</text>
</comment>
<dbReference type="Proteomes" id="UP000198323">
    <property type="component" value="Unassembled WGS sequence"/>
</dbReference>
<keyword evidence="3" id="KW-1185">Reference proteome</keyword>